<name>A0A239P1A9_9ACTN</name>
<dbReference type="Pfam" id="PF13580">
    <property type="entry name" value="SIS_2"/>
    <property type="match status" value="1"/>
</dbReference>
<keyword evidence="3" id="KW-1185">Reference proteome</keyword>
<dbReference type="InterPro" id="IPR001347">
    <property type="entry name" value="SIS_dom"/>
</dbReference>
<sequence>MTAQAGTGTRTSTVHDRRLEALAEAALLFRDQVPVLEGWGRRLAGVLRGGGRLLACGNGGSAAEAQHLTAELVGRFESERCPLSAIPLHGDTSSVTAIGNDYGAANVFERQVRAHGRPGDVLVCLSTSGRSPNVIAAARGARRLGMAAWAVTGPGPNPLAAACDEAVTVAAGTASTVQEIHLAAIHLLCGVVDEALGATRA</sequence>
<proteinExistence type="predicted"/>
<evidence type="ECO:0000313" key="2">
    <source>
        <dbReference type="EMBL" id="SNT60886.1"/>
    </source>
</evidence>
<protein>
    <submittedName>
        <fullName evidence="2">D-sedoheptulose 7-phosphate isomerase</fullName>
    </submittedName>
</protein>
<evidence type="ECO:0000313" key="3">
    <source>
        <dbReference type="Proteomes" id="UP000198318"/>
    </source>
</evidence>
<dbReference type="InterPro" id="IPR046348">
    <property type="entry name" value="SIS_dom_sf"/>
</dbReference>
<dbReference type="PANTHER" id="PTHR30390:SF6">
    <property type="entry name" value="DNAA INITIATOR-ASSOCIATING PROTEIN DIAA"/>
    <property type="match status" value="1"/>
</dbReference>
<dbReference type="GO" id="GO:0097367">
    <property type="term" value="F:carbohydrate derivative binding"/>
    <property type="evidence" value="ECO:0007669"/>
    <property type="project" value="InterPro"/>
</dbReference>
<feature type="domain" description="SIS" evidence="1">
    <location>
        <begin position="43"/>
        <end position="198"/>
    </location>
</feature>
<reference evidence="2 3" key="1">
    <citation type="submission" date="2017-06" db="EMBL/GenBank/DDBJ databases">
        <authorList>
            <person name="Kim H.J."/>
            <person name="Triplett B.A."/>
        </authorList>
    </citation>
    <scope>NUCLEOTIDE SEQUENCE [LARGE SCALE GENOMIC DNA]</scope>
    <source>
        <strain evidence="2 3">DSM 44715</strain>
    </source>
</reference>
<accession>A0A239P1A9</accession>
<dbReference type="EMBL" id="FZOR01000060">
    <property type="protein sequence ID" value="SNT60886.1"/>
    <property type="molecule type" value="Genomic_DNA"/>
</dbReference>
<dbReference type="InterPro" id="IPR050099">
    <property type="entry name" value="SIS_GmhA/DiaA_subfam"/>
</dbReference>
<dbReference type="PROSITE" id="PS51464">
    <property type="entry name" value="SIS"/>
    <property type="match status" value="1"/>
</dbReference>
<organism evidence="2 3">
    <name type="scientific">Actinomadura meyerae</name>
    <dbReference type="NCBI Taxonomy" id="240840"/>
    <lineage>
        <taxon>Bacteria</taxon>
        <taxon>Bacillati</taxon>
        <taxon>Actinomycetota</taxon>
        <taxon>Actinomycetes</taxon>
        <taxon>Streptosporangiales</taxon>
        <taxon>Thermomonosporaceae</taxon>
        <taxon>Actinomadura</taxon>
    </lineage>
</organism>
<dbReference type="InterPro" id="IPR035461">
    <property type="entry name" value="GmhA/DiaA"/>
</dbReference>
<evidence type="ECO:0000259" key="1">
    <source>
        <dbReference type="PROSITE" id="PS51464"/>
    </source>
</evidence>
<dbReference type="Gene3D" id="3.40.50.10490">
    <property type="entry name" value="Glucose-6-phosphate isomerase like protein, domain 1"/>
    <property type="match status" value="1"/>
</dbReference>
<dbReference type="Proteomes" id="UP000198318">
    <property type="component" value="Unassembled WGS sequence"/>
</dbReference>
<dbReference type="SUPFAM" id="SSF53697">
    <property type="entry name" value="SIS domain"/>
    <property type="match status" value="1"/>
</dbReference>
<keyword evidence="2" id="KW-0413">Isomerase</keyword>
<dbReference type="GO" id="GO:0016853">
    <property type="term" value="F:isomerase activity"/>
    <property type="evidence" value="ECO:0007669"/>
    <property type="project" value="UniProtKB-KW"/>
</dbReference>
<dbReference type="GO" id="GO:1901135">
    <property type="term" value="P:carbohydrate derivative metabolic process"/>
    <property type="evidence" value="ECO:0007669"/>
    <property type="project" value="InterPro"/>
</dbReference>
<gene>
    <name evidence="2" type="ORF">SAMN05443665_106013</name>
</gene>
<dbReference type="AlphaFoldDB" id="A0A239P1A9"/>
<dbReference type="CDD" id="cd05006">
    <property type="entry name" value="SIS_GmhA"/>
    <property type="match status" value="1"/>
</dbReference>
<dbReference type="PANTHER" id="PTHR30390">
    <property type="entry name" value="SEDOHEPTULOSE 7-PHOSPHATE ISOMERASE / DNAA INITIATOR-ASSOCIATING FACTOR FOR REPLICATION INITIATION"/>
    <property type="match status" value="1"/>
</dbReference>